<dbReference type="Gene3D" id="3.40.50.620">
    <property type="entry name" value="HUPs"/>
    <property type="match status" value="1"/>
</dbReference>
<evidence type="ECO:0000256" key="4">
    <source>
        <dbReference type="ARBA" id="ARBA00022741"/>
    </source>
</evidence>
<dbReference type="EMBL" id="CAACVI010000052">
    <property type="protein sequence ID" value="VEN75470.1"/>
    <property type="molecule type" value="Genomic_DNA"/>
</dbReference>
<proteinExistence type="inferred from homology"/>
<evidence type="ECO:0000259" key="8">
    <source>
        <dbReference type="Pfam" id="PF01171"/>
    </source>
</evidence>
<dbReference type="Pfam" id="PF09179">
    <property type="entry name" value="TilS"/>
    <property type="match status" value="1"/>
</dbReference>
<dbReference type="CDD" id="cd01992">
    <property type="entry name" value="TilS_N"/>
    <property type="match status" value="1"/>
</dbReference>
<dbReference type="EC" id="6.3.4.19" evidence="7"/>
<keyword evidence="5 7" id="KW-0067">ATP-binding</keyword>
<reference evidence="10" key="1">
    <citation type="submission" date="2019-01" db="EMBL/GenBank/DDBJ databases">
        <authorList>
            <consortium name="Genoscope - CEA"/>
            <person name="William W."/>
        </authorList>
    </citation>
    <scope>NUCLEOTIDE SEQUENCE</scope>
    <source>
        <strain evidence="10">CR-1</strain>
    </source>
</reference>
<sequence length="371" mass="41613">MVLSRKKMAGGSKKNRGAFKSDILKALPPGPGRDFERGVARFARERDMFAPHDRVLAGLSGGPDSSAMLRALLEIADLFQISVGAAHMNHLIRGEEAERDAAFAAALAEKAGIEFHPGRKDVKALSRKTGLSIQEAARQARGRFLDDTARKAGYDKIALAHHMDDNAELVLMYILRGSGTLGISGMAPVRENRVVRPLMGVFKSDIWRYIREKKLEYVTDSSNRDTKYMRNRIRKDLIPRIQSFYNPRASETLNRLSTIARQEEAWMEEMIRPVFAGLVLSESPDAIRMDAPGIRRLHTAAQRRVIRKALARLKGDLRRITLAHVDAVIGLLFKDGKTRQLHLPGRIRAVRKKDALFFVAEKIPLRRTGPP</sequence>
<organism evidence="10">
    <name type="scientific">uncultured Desulfobacteraceae bacterium</name>
    <dbReference type="NCBI Taxonomy" id="218296"/>
    <lineage>
        <taxon>Bacteria</taxon>
        <taxon>Pseudomonadati</taxon>
        <taxon>Thermodesulfobacteriota</taxon>
        <taxon>Desulfobacteria</taxon>
        <taxon>Desulfobacterales</taxon>
        <taxon>Desulfobacteraceae</taxon>
        <taxon>environmental samples</taxon>
    </lineage>
</organism>
<evidence type="ECO:0000256" key="7">
    <source>
        <dbReference type="HAMAP-Rule" id="MF_01161"/>
    </source>
</evidence>
<dbReference type="GO" id="GO:0005524">
    <property type="term" value="F:ATP binding"/>
    <property type="evidence" value="ECO:0007669"/>
    <property type="project" value="UniProtKB-UniRule"/>
</dbReference>
<dbReference type="AlphaFoldDB" id="A0A484HMM2"/>
<dbReference type="PANTHER" id="PTHR43033:SF1">
    <property type="entry name" value="TRNA(ILE)-LYSIDINE SYNTHASE-RELATED"/>
    <property type="match status" value="1"/>
</dbReference>
<dbReference type="PANTHER" id="PTHR43033">
    <property type="entry name" value="TRNA(ILE)-LYSIDINE SYNTHASE-RELATED"/>
    <property type="match status" value="1"/>
</dbReference>
<gene>
    <name evidence="7" type="primary">tilS</name>
    <name evidence="10" type="ORF">EPICR_90068</name>
</gene>
<dbReference type="InterPro" id="IPR011063">
    <property type="entry name" value="TilS/TtcA_N"/>
</dbReference>
<dbReference type="InterPro" id="IPR015262">
    <property type="entry name" value="tRNA_Ile_lys_synt_subst-bd"/>
</dbReference>
<accession>A0A484HMM2</accession>
<dbReference type="HAMAP" id="MF_01161">
    <property type="entry name" value="tRNA_Ile_lys_synt"/>
    <property type="match status" value="1"/>
</dbReference>
<keyword evidence="2 7" id="KW-0436">Ligase</keyword>
<evidence type="ECO:0000256" key="2">
    <source>
        <dbReference type="ARBA" id="ARBA00022598"/>
    </source>
</evidence>
<evidence type="ECO:0000313" key="10">
    <source>
        <dbReference type="EMBL" id="VEN75470.1"/>
    </source>
</evidence>
<dbReference type="InterPro" id="IPR014729">
    <property type="entry name" value="Rossmann-like_a/b/a_fold"/>
</dbReference>
<feature type="domain" description="tRNA(Ile)-lysidine synthase substrate-binding" evidence="9">
    <location>
        <begin position="292"/>
        <end position="356"/>
    </location>
</feature>
<comment type="subcellular location">
    <subcellularLocation>
        <location evidence="7">Cytoplasm</location>
    </subcellularLocation>
</comment>
<evidence type="ECO:0000259" key="9">
    <source>
        <dbReference type="Pfam" id="PF09179"/>
    </source>
</evidence>
<keyword evidence="4 7" id="KW-0547">Nucleotide-binding</keyword>
<dbReference type="GO" id="GO:0005737">
    <property type="term" value="C:cytoplasm"/>
    <property type="evidence" value="ECO:0007669"/>
    <property type="project" value="UniProtKB-SubCell"/>
</dbReference>
<name>A0A484HMM2_9BACT</name>
<feature type="binding site" evidence="7">
    <location>
        <begin position="60"/>
        <end position="65"/>
    </location>
    <ligand>
        <name>ATP</name>
        <dbReference type="ChEBI" id="CHEBI:30616"/>
    </ligand>
</feature>
<evidence type="ECO:0000256" key="3">
    <source>
        <dbReference type="ARBA" id="ARBA00022694"/>
    </source>
</evidence>
<dbReference type="InterPro" id="IPR012094">
    <property type="entry name" value="tRNA_Ile_lys_synt"/>
</dbReference>
<comment type="catalytic activity">
    <reaction evidence="6 7">
        <text>cytidine(34) in tRNA(Ile2) + L-lysine + ATP = lysidine(34) in tRNA(Ile2) + AMP + diphosphate + H(+)</text>
        <dbReference type="Rhea" id="RHEA:43744"/>
        <dbReference type="Rhea" id="RHEA-COMP:10625"/>
        <dbReference type="Rhea" id="RHEA-COMP:10670"/>
        <dbReference type="ChEBI" id="CHEBI:15378"/>
        <dbReference type="ChEBI" id="CHEBI:30616"/>
        <dbReference type="ChEBI" id="CHEBI:32551"/>
        <dbReference type="ChEBI" id="CHEBI:33019"/>
        <dbReference type="ChEBI" id="CHEBI:82748"/>
        <dbReference type="ChEBI" id="CHEBI:83665"/>
        <dbReference type="ChEBI" id="CHEBI:456215"/>
        <dbReference type="EC" id="6.3.4.19"/>
    </reaction>
</comment>
<dbReference type="GO" id="GO:0032267">
    <property type="term" value="F:tRNA(Ile)-lysidine synthase activity"/>
    <property type="evidence" value="ECO:0007669"/>
    <property type="project" value="UniProtKB-EC"/>
</dbReference>
<protein>
    <recommendedName>
        <fullName evidence="7">tRNA(Ile)-lysidine synthase</fullName>
        <ecNumber evidence="7">6.3.4.19</ecNumber>
    </recommendedName>
    <alternativeName>
        <fullName evidence="7">tRNA(Ile)-2-lysyl-cytidine synthase</fullName>
    </alternativeName>
    <alternativeName>
        <fullName evidence="7">tRNA(Ile)-lysidine synthetase</fullName>
    </alternativeName>
</protein>
<dbReference type="Gene3D" id="1.20.59.20">
    <property type="match status" value="1"/>
</dbReference>
<dbReference type="SUPFAM" id="SSF52402">
    <property type="entry name" value="Adenine nucleotide alpha hydrolases-like"/>
    <property type="match status" value="1"/>
</dbReference>
<evidence type="ECO:0000256" key="1">
    <source>
        <dbReference type="ARBA" id="ARBA00022490"/>
    </source>
</evidence>
<comment type="similarity">
    <text evidence="7">Belongs to the tRNA(Ile)-lysidine synthase family.</text>
</comment>
<keyword evidence="1 7" id="KW-0963">Cytoplasm</keyword>
<feature type="domain" description="tRNA(Ile)-lysidine/2-thiocytidine synthase N-terminal" evidence="8">
    <location>
        <begin position="55"/>
        <end position="235"/>
    </location>
</feature>
<dbReference type="GO" id="GO:0006400">
    <property type="term" value="P:tRNA modification"/>
    <property type="evidence" value="ECO:0007669"/>
    <property type="project" value="UniProtKB-UniRule"/>
</dbReference>
<keyword evidence="3 7" id="KW-0819">tRNA processing</keyword>
<comment type="function">
    <text evidence="7">Ligates lysine onto the cytidine present at position 34 of the AUA codon-specific tRNA(Ile) that contains the anticodon CAU, in an ATP-dependent manner. Cytidine is converted to lysidine, thus changing the amino acid specificity of the tRNA from methionine to isoleucine.</text>
</comment>
<evidence type="ECO:0000256" key="6">
    <source>
        <dbReference type="ARBA" id="ARBA00048539"/>
    </source>
</evidence>
<dbReference type="InterPro" id="IPR012795">
    <property type="entry name" value="tRNA_Ile_lys_synt_N"/>
</dbReference>
<dbReference type="Pfam" id="PF01171">
    <property type="entry name" value="ATP_bind_3"/>
    <property type="match status" value="1"/>
</dbReference>
<evidence type="ECO:0000256" key="5">
    <source>
        <dbReference type="ARBA" id="ARBA00022840"/>
    </source>
</evidence>
<dbReference type="SUPFAM" id="SSF82829">
    <property type="entry name" value="MesJ substrate recognition domain-like"/>
    <property type="match status" value="1"/>
</dbReference>
<dbReference type="NCBIfam" id="TIGR02432">
    <property type="entry name" value="lysidine_TilS_N"/>
    <property type="match status" value="1"/>
</dbReference>
<comment type="domain">
    <text evidence="7">The N-terminal region contains the highly conserved SGGXDS motif, predicted to be a P-loop motif involved in ATP binding.</text>
</comment>